<dbReference type="GO" id="GO:0035556">
    <property type="term" value="P:intracellular signal transduction"/>
    <property type="evidence" value="ECO:0007669"/>
    <property type="project" value="InterPro"/>
</dbReference>
<dbReference type="GO" id="GO:0004016">
    <property type="term" value="F:adenylate cyclase activity"/>
    <property type="evidence" value="ECO:0007669"/>
    <property type="project" value="UniProtKB-ARBA"/>
</dbReference>
<dbReference type="InterPro" id="IPR001054">
    <property type="entry name" value="A/G_cyclase"/>
</dbReference>
<organism evidence="2 3">
    <name type="scientific">Shimia gijangensis</name>
    <dbReference type="NCBI Taxonomy" id="1470563"/>
    <lineage>
        <taxon>Bacteria</taxon>
        <taxon>Pseudomonadati</taxon>
        <taxon>Pseudomonadota</taxon>
        <taxon>Alphaproteobacteria</taxon>
        <taxon>Rhodobacterales</taxon>
        <taxon>Roseobacteraceae</taxon>
    </lineage>
</organism>
<dbReference type="Pfam" id="PF00211">
    <property type="entry name" value="Guanylate_cyc"/>
    <property type="match status" value="1"/>
</dbReference>
<dbReference type="SUPFAM" id="SSF55073">
    <property type="entry name" value="Nucleotide cyclase"/>
    <property type="match status" value="1"/>
</dbReference>
<dbReference type="InterPro" id="IPR000073">
    <property type="entry name" value="AB_hydrolase_1"/>
</dbReference>
<dbReference type="Proteomes" id="UP000183982">
    <property type="component" value="Unassembled WGS sequence"/>
</dbReference>
<evidence type="ECO:0000259" key="1">
    <source>
        <dbReference type="PROSITE" id="PS50125"/>
    </source>
</evidence>
<dbReference type="Gene3D" id="3.30.70.1230">
    <property type="entry name" value="Nucleotide cyclase"/>
    <property type="match status" value="1"/>
</dbReference>
<keyword evidence="3" id="KW-1185">Reference proteome</keyword>
<dbReference type="AlphaFoldDB" id="A0A1M6SWH3"/>
<dbReference type="Gene3D" id="3.40.50.1820">
    <property type="entry name" value="alpha/beta hydrolase"/>
    <property type="match status" value="1"/>
</dbReference>
<sequence length="466" mass="51090">MAQFQGQRKLAAILAADVVGYSRLMALDELGTHSRLKSVLAELFRPTVKRHGGRIFKMMGDGALVEFTSVNQAVDCAVELQTLLEKEEQQDSEDVAIKMRIGISLGDVIVAGTDLFGNGVNVAARMESLAEPGSVCISGNVREHLNNSDTIKLIDLGPCLVKNIPQPVQVFQVRRNQEMLKTPAKTLSFKQDIQFCETPDGVQIAYATTGEGPPVVSVSNWLTHLELDVQIPMRREFVRVLSPNKQVIRYDARGSGLSDREVEDFSLNSSVLDLTTVIDALGLEQVSLVGQSQGAAVAAAFAARNPNRVNKMVLCGGYARGRRMRGSKGQIAESDAFITLIREGWGKELDAYVRMFGAFFMPDANADQLSAFTNLQRKATPPENAASIQLAIDSIDISTELSNVQASTLVFHVREDARAPFEEGRRMAAGIPNARFIPLEGRNHVMLADDPSLERFLNEVSRFLEQ</sequence>
<evidence type="ECO:0000313" key="2">
    <source>
        <dbReference type="EMBL" id="SHK49065.1"/>
    </source>
</evidence>
<dbReference type="SMART" id="SM00044">
    <property type="entry name" value="CYCc"/>
    <property type="match status" value="1"/>
</dbReference>
<dbReference type="PANTHER" id="PTHR43081">
    <property type="entry name" value="ADENYLATE CYCLASE, TERMINAL-DIFFERENTIATION SPECIFIC-RELATED"/>
    <property type="match status" value="1"/>
</dbReference>
<name>A0A1M6SWH3_9RHOB</name>
<dbReference type="InterPro" id="IPR050697">
    <property type="entry name" value="Adenylyl/Guanylyl_Cyclase_3/4"/>
</dbReference>
<dbReference type="GO" id="GO:0006171">
    <property type="term" value="P:cAMP biosynthetic process"/>
    <property type="evidence" value="ECO:0007669"/>
    <property type="project" value="TreeGrafter"/>
</dbReference>
<dbReference type="EMBL" id="FQZQ01000033">
    <property type="protein sequence ID" value="SHK49065.1"/>
    <property type="molecule type" value="Genomic_DNA"/>
</dbReference>
<proteinExistence type="predicted"/>
<dbReference type="SUPFAM" id="SSF53474">
    <property type="entry name" value="alpha/beta-Hydrolases"/>
    <property type="match status" value="1"/>
</dbReference>
<dbReference type="OrthoDB" id="7267294at2"/>
<dbReference type="InterPro" id="IPR029787">
    <property type="entry name" value="Nucleotide_cyclase"/>
</dbReference>
<evidence type="ECO:0000313" key="3">
    <source>
        <dbReference type="Proteomes" id="UP000183982"/>
    </source>
</evidence>
<dbReference type="RefSeq" id="WP_073256637.1">
    <property type="nucleotide sequence ID" value="NZ_FQZQ01000033.1"/>
</dbReference>
<gene>
    <name evidence="2" type="ORF">SAMN05444000_1331</name>
</gene>
<feature type="domain" description="Guanylate cyclase" evidence="1">
    <location>
        <begin position="12"/>
        <end position="127"/>
    </location>
</feature>
<dbReference type="PROSITE" id="PS50125">
    <property type="entry name" value="GUANYLATE_CYCLASE_2"/>
    <property type="match status" value="1"/>
</dbReference>
<dbReference type="PRINTS" id="PR00111">
    <property type="entry name" value="ABHYDROLASE"/>
</dbReference>
<protein>
    <submittedName>
        <fullName evidence="2">Adenylate cyclase, class 3</fullName>
    </submittedName>
</protein>
<reference evidence="3" key="1">
    <citation type="submission" date="2016-11" db="EMBL/GenBank/DDBJ databases">
        <authorList>
            <person name="Varghese N."/>
            <person name="Submissions S."/>
        </authorList>
    </citation>
    <scope>NUCLEOTIDE SEQUENCE [LARGE SCALE GENOMIC DNA]</scope>
    <source>
        <strain evidence="3">DSM 100564</strain>
    </source>
</reference>
<dbReference type="STRING" id="1470563.SAMN05444000_1331"/>
<dbReference type="InterPro" id="IPR029058">
    <property type="entry name" value="AB_hydrolase_fold"/>
</dbReference>
<dbReference type="Pfam" id="PF00561">
    <property type="entry name" value="Abhydrolase_1"/>
    <property type="match status" value="1"/>
</dbReference>
<accession>A0A1M6SWH3</accession>
<dbReference type="PANTHER" id="PTHR43081:SF19">
    <property type="entry name" value="PH-SENSITIVE ADENYLATE CYCLASE RV1264"/>
    <property type="match status" value="1"/>
</dbReference>
<dbReference type="CDD" id="cd07302">
    <property type="entry name" value="CHD"/>
    <property type="match status" value="1"/>
</dbReference>